<dbReference type="NCBIfam" id="TIGR00350">
    <property type="entry name" value="lytR_cpsA_psr"/>
    <property type="match status" value="1"/>
</dbReference>
<dbReference type="Proteomes" id="UP000199504">
    <property type="component" value="Unassembled WGS sequence"/>
</dbReference>
<dbReference type="InterPro" id="IPR004474">
    <property type="entry name" value="LytR_CpsA_psr"/>
</dbReference>
<evidence type="ECO:0000256" key="1">
    <source>
        <dbReference type="ARBA" id="ARBA00006068"/>
    </source>
</evidence>
<evidence type="ECO:0000259" key="4">
    <source>
        <dbReference type="Pfam" id="PF03816"/>
    </source>
</evidence>
<dbReference type="Gene3D" id="3.40.630.190">
    <property type="entry name" value="LCP protein"/>
    <property type="match status" value="1"/>
</dbReference>
<evidence type="ECO:0000256" key="3">
    <source>
        <dbReference type="SAM" id="Phobius"/>
    </source>
</evidence>
<dbReference type="PANTHER" id="PTHR33392:SF6">
    <property type="entry name" value="POLYISOPRENYL-TEICHOIC ACID--PEPTIDOGLYCAN TEICHOIC ACID TRANSFERASE TAGU"/>
    <property type="match status" value="1"/>
</dbReference>
<name>A0A1C4VPE9_9ACTN</name>
<evidence type="ECO:0000313" key="6">
    <source>
        <dbReference type="Proteomes" id="UP000199504"/>
    </source>
</evidence>
<organism evidence="5 6">
    <name type="scientific">Micromonospora mirobrigensis</name>
    <dbReference type="NCBI Taxonomy" id="262898"/>
    <lineage>
        <taxon>Bacteria</taxon>
        <taxon>Bacillati</taxon>
        <taxon>Actinomycetota</taxon>
        <taxon>Actinomycetes</taxon>
        <taxon>Micromonosporales</taxon>
        <taxon>Micromonosporaceae</taxon>
        <taxon>Micromonospora</taxon>
    </lineage>
</organism>
<dbReference type="AlphaFoldDB" id="A0A1C4VPE9"/>
<keyword evidence="3" id="KW-0812">Transmembrane</keyword>
<evidence type="ECO:0000256" key="2">
    <source>
        <dbReference type="SAM" id="MobiDB-lite"/>
    </source>
</evidence>
<feature type="transmembrane region" description="Helical" evidence="3">
    <location>
        <begin position="40"/>
        <end position="58"/>
    </location>
</feature>
<dbReference type="Pfam" id="PF03816">
    <property type="entry name" value="LytR_cpsA_psr"/>
    <property type="match status" value="1"/>
</dbReference>
<dbReference type="PANTHER" id="PTHR33392">
    <property type="entry name" value="POLYISOPRENYL-TEICHOIC ACID--PEPTIDOGLYCAN TEICHOIC ACID TRANSFERASE TAGU"/>
    <property type="match status" value="1"/>
</dbReference>
<sequence length="352" mass="36884">MTEEELRAAFARHEPSTPPTGPVRAAIDRLVARRRRRRRGAAVAGAALALLGVLGLGVPQLRTLGDRPAEAPLLAGHPTSDTPTEALNVLLLGVDAADDSSPSRADSVLIVHIPADRSRLYLISVPRDLPVAGRGSGAEKLNATFAAGADRADLRAGYAATRRAVTDLTGVRLDAGAVLTYPVLRTLTDAVGGVDVCLDRRIPSAHTRRVFPAGCQHLDGPASVDLLRQRYGLPSGGLDRDRNAQRYAAALLHRIDQRGVLDNPVLLGSLLRELDGGLVAETGRSTLPQLLTLGATAARAEPVAVSVPAGLAAGRPGGVALDRSAPAFFAALRADRLAAWTAANPRWVNPLD</sequence>
<feature type="region of interest" description="Disordered" evidence="2">
    <location>
        <begin position="1"/>
        <end position="22"/>
    </location>
</feature>
<dbReference type="InterPro" id="IPR050922">
    <property type="entry name" value="LytR/CpsA/Psr_CW_biosynth"/>
</dbReference>
<feature type="domain" description="Cell envelope-related transcriptional attenuator" evidence="4">
    <location>
        <begin position="104"/>
        <end position="255"/>
    </location>
</feature>
<protein>
    <submittedName>
        <fullName evidence="5">Transcriptional attenuator, LytR family</fullName>
    </submittedName>
</protein>
<keyword evidence="3" id="KW-0472">Membrane</keyword>
<dbReference type="RefSeq" id="WP_091603935.1">
    <property type="nucleotide sequence ID" value="NZ_FMCX01000001.1"/>
</dbReference>
<evidence type="ECO:0000313" key="5">
    <source>
        <dbReference type="EMBL" id="SCE85843.1"/>
    </source>
</evidence>
<feature type="compositionally biased region" description="Basic and acidic residues" evidence="2">
    <location>
        <begin position="1"/>
        <end position="15"/>
    </location>
</feature>
<keyword evidence="3" id="KW-1133">Transmembrane helix</keyword>
<reference evidence="6" key="1">
    <citation type="submission" date="2016-06" db="EMBL/GenBank/DDBJ databases">
        <authorList>
            <person name="Varghese N."/>
            <person name="Submissions Spin"/>
        </authorList>
    </citation>
    <scope>NUCLEOTIDE SEQUENCE [LARGE SCALE GENOMIC DNA]</scope>
    <source>
        <strain evidence="6">DSM 44830</strain>
    </source>
</reference>
<accession>A0A1C4VPE9</accession>
<proteinExistence type="inferred from homology"/>
<dbReference type="EMBL" id="FMCX01000001">
    <property type="protein sequence ID" value="SCE85843.1"/>
    <property type="molecule type" value="Genomic_DNA"/>
</dbReference>
<keyword evidence="6" id="KW-1185">Reference proteome</keyword>
<comment type="similarity">
    <text evidence="1">Belongs to the LytR/CpsA/Psr (LCP) family.</text>
</comment>
<dbReference type="OrthoDB" id="5171929at2"/>
<gene>
    <name evidence="5" type="ORF">GA0070564_1011352</name>
</gene>
<dbReference type="STRING" id="262898.GA0070564_1011352"/>